<dbReference type="EMBL" id="ML994610">
    <property type="protein sequence ID" value="KAF2195430.1"/>
    <property type="molecule type" value="Genomic_DNA"/>
</dbReference>
<organism evidence="2 3">
    <name type="scientific">Zopfia rhizophila CBS 207.26</name>
    <dbReference type="NCBI Taxonomy" id="1314779"/>
    <lineage>
        <taxon>Eukaryota</taxon>
        <taxon>Fungi</taxon>
        <taxon>Dikarya</taxon>
        <taxon>Ascomycota</taxon>
        <taxon>Pezizomycotina</taxon>
        <taxon>Dothideomycetes</taxon>
        <taxon>Dothideomycetes incertae sedis</taxon>
        <taxon>Zopfiaceae</taxon>
        <taxon>Zopfia</taxon>
    </lineage>
</organism>
<feature type="domain" description="DUF7600" evidence="1">
    <location>
        <begin position="11"/>
        <end position="138"/>
    </location>
</feature>
<evidence type="ECO:0000313" key="2">
    <source>
        <dbReference type="EMBL" id="KAF2195430.1"/>
    </source>
</evidence>
<accession>A0A6A6EZ69</accession>
<dbReference type="InterPro" id="IPR056021">
    <property type="entry name" value="DUF7600"/>
</dbReference>
<protein>
    <recommendedName>
        <fullName evidence="1">DUF7600 domain-containing protein</fullName>
    </recommendedName>
</protein>
<gene>
    <name evidence="2" type="ORF">K469DRAFT_699027</name>
</gene>
<sequence length="149" mass="16765">MATYWQPGLFPEDTSRWNCGHGELMDSETVPFHFGCRSLFKRKVALQPLVVTVKVSLLLFHGTTYITGFRFYFADGTTNTIGYILEDREVPLDTECGLRGFEVAVRERGIHALRIIKGNDTFSPMAGKELDFNIHCLATGGCYDCKGLF</sequence>
<proteinExistence type="predicted"/>
<keyword evidence="3" id="KW-1185">Reference proteome</keyword>
<dbReference type="Proteomes" id="UP000800200">
    <property type="component" value="Unassembled WGS sequence"/>
</dbReference>
<evidence type="ECO:0000313" key="3">
    <source>
        <dbReference type="Proteomes" id="UP000800200"/>
    </source>
</evidence>
<dbReference type="Pfam" id="PF24539">
    <property type="entry name" value="DUF7600"/>
    <property type="match status" value="1"/>
</dbReference>
<dbReference type="AlphaFoldDB" id="A0A6A6EZ69"/>
<name>A0A6A6EZ69_9PEZI</name>
<dbReference type="OrthoDB" id="3743754at2759"/>
<evidence type="ECO:0000259" key="1">
    <source>
        <dbReference type="Pfam" id="PF24539"/>
    </source>
</evidence>
<reference evidence="2" key="1">
    <citation type="journal article" date="2020" name="Stud. Mycol.">
        <title>101 Dothideomycetes genomes: a test case for predicting lifestyles and emergence of pathogens.</title>
        <authorList>
            <person name="Haridas S."/>
            <person name="Albert R."/>
            <person name="Binder M."/>
            <person name="Bloem J."/>
            <person name="Labutti K."/>
            <person name="Salamov A."/>
            <person name="Andreopoulos B."/>
            <person name="Baker S."/>
            <person name="Barry K."/>
            <person name="Bills G."/>
            <person name="Bluhm B."/>
            <person name="Cannon C."/>
            <person name="Castanera R."/>
            <person name="Culley D."/>
            <person name="Daum C."/>
            <person name="Ezra D."/>
            <person name="Gonzalez J."/>
            <person name="Henrissat B."/>
            <person name="Kuo A."/>
            <person name="Liang C."/>
            <person name="Lipzen A."/>
            <person name="Lutzoni F."/>
            <person name="Magnuson J."/>
            <person name="Mondo S."/>
            <person name="Nolan M."/>
            <person name="Ohm R."/>
            <person name="Pangilinan J."/>
            <person name="Park H.-J."/>
            <person name="Ramirez L."/>
            <person name="Alfaro M."/>
            <person name="Sun H."/>
            <person name="Tritt A."/>
            <person name="Yoshinaga Y."/>
            <person name="Zwiers L.-H."/>
            <person name="Turgeon B."/>
            <person name="Goodwin S."/>
            <person name="Spatafora J."/>
            <person name="Crous P."/>
            <person name="Grigoriev I."/>
        </authorList>
    </citation>
    <scope>NUCLEOTIDE SEQUENCE</scope>
    <source>
        <strain evidence="2">CBS 207.26</strain>
    </source>
</reference>